<protein>
    <submittedName>
        <fullName evidence="3">Universal stress protein</fullName>
    </submittedName>
</protein>
<evidence type="ECO:0000313" key="3">
    <source>
        <dbReference type="EMBL" id="NIY73207.1"/>
    </source>
</evidence>
<gene>
    <name evidence="3" type="ORF">HCZ30_12305</name>
</gene>
<reference evidence="3 4" key="1">
    <citation type="submission" date="2020-03" db="EMBL/GenBank/DDBJ databases">
        <title>Bacterial isolates of synthetic phycosphere.</title>
        <authorList>
            <person name="Fu H."/>
            <person name="Moran M.A."/>
        </authorList>
    </citation>
    <scope>NUCLEOTIDE SEQUENCE [LARGE SCALE GENOMIC DNA]</scope>
    <source>
        <strain evidence="3 4">HF1</strain>
    </source>
</reference>
<dbReference type="SUPFAM" id="SSF52402">
    <property type="entry name" value="Adenine nucleotide alpha hydrolases-like"/>
    <property type="match status" value="2"/>
</dbReference>
<accession>A0ABX0VYN9</accession>
<dbReference type="RefSeq" id="WP_167638595.1">
    <property type="nucleotide sequence ID" value="NZ_JAATOP010000008.1"/>
</dbReference>
<organism evidence="3 4">
    <name type="scientific">Marivivens donghaensis</name>
    <dbReference type="NCBI Taxonomy" id="1699413"/>
    <lineage>
        <taxon>Bacteria</taxon>
        <taxon>Pseudomonadati</taxon>
        <taxon>Pseudomonadota</taxon>
        <taxon>Alphaproteobacteria</taxon>
        <taxon>Rhodobacterales</taxon>
        <taxon>Paracoccaceae</taxon>
        <taxon>Marivivens group</taxon>
        <taxon>Marivivens</taxon>
    </lineage>
</organism>
<dbReference type="Pfam" id="PF00582">
    <property type="entry name" value="Usp"/>
    <property type="match status" value="1"/>
</dbReference>
<evidence type="ECO:0000313" key="4">
    <source>
        <dbReference type="Proteomes" id="UP000709466"/>
    </source>
</evidence>
<dbReference type="InterPro" id="IPR006016">
    <property type="entry name" value="UspA"/>
</dbReference>
<dbReference type="PANTHER" id="PTHR46268">
    <property type="entry name" value="STRESS RESPONSE PROTEIN NHAX"/>
    <property type="match status" value="1"/>
</dbReference>
<comment type="similarity">
    <text evidence="1">Belongs to the universal stress protein A family.</text>
</comment>
<dbReference type="CDD" id="cd00293">
    <property type="entry name" value="USP-like"/>
    <property type="match status" value="1"/>
</dbReference>
<dbReference type="Gene3D" id="3.40.50.12370">
    <property type="match status" value="1"/>
</dbReference>
<dbReference type="PRINTS" id="PR01438">
    <property type="entry name" value="UNVRSLSTRESS"/>
</dbReference>
<feature type="domain" description="UspA" evidence="2">
    <location>
        <begin position="224"/>
        <end position="279"/>
    </location>
</feature>
<proteinExistence type="inferred from homology"/>
<evidence type="ECO:0000256" key="1">
    <source>
        <dbReference type="ARBA" id="ARBA00008791"/>
    </source>
</evidence>
<dbReference type="EMBL" id="JAATOP010000008">
    <property type="protein sequence ID" value="NIY73207.1"/>
    <property type="molecule type" value="Genomic_DNA"/>
</dbReference>
<dbReference type="PANTHER" id="PTHR46268:SF15">
    <property type="entry name" value="UNIVERSAL STRESS PROTEIN HP_0031"/>
    <property type="match status" value="1"/>
</dbReference>
<dbReference type="Proteomes" id="UP000709466">
    <property type="component" value="Unassembled WGS sequence"/>
</dbReference>
<keyword evidence="4" id="KW-1185">Reference proteome</keyword>
<comment type="caution">
    <text evidence="3">The sequence shown here is derived from an EMBL/GenBank/DDBJ whole genome shotgun (WGS) entry which is preliminary data.</text>
</comment>
<dbReference type="InterPro" id="IPR006015">
    <property type="entry name" value="Universal_stress_UspA"/>
</dbReference>
<evidence type="ECO:0000259" key="2">
    <source>
        <dbReference type="Pfam" id="PF00582"/>
    </source>
</evidence>
<name>A0ABX0VYN9_9RHOB</name>
<sequence>MSYKTVSVVVSDDKTDKHALATARDFAARVNAHLDVYCIAVDPTRYDPMPIGSSVILLESSIQEAQEQADKLGKWATAQLGPNMSKTTVETVAIAQMGIETAISRLTRYSDLIVVTKPYGPGRNALHVNLLESQLFGTDAPVLIVPDDRAVGDLAFARPVVAWNESDESLSAIRKSIPLLKEAKNVDMIMIAPPSHSPERSDPGGVVCQMLSRHGLRPDIAILARTMPKVSDVILRFAADHSNDLIVMGGYGTSRFREAILGGATREILENSDLPILMAH</sequence>